<evidence type="ECO:0000313" key="1">
    <source>
        <dbReference type="EMBL" id="SQC20988.1"/>
    </source>
</evidence>
<evidence type="ECO:0000313" key="2">
    <source>
        <dbReference type="Proteomes" id="UP000250675"/>
    </source>
</evidence>
<organism evidence="1 2">
    <name type="scientific">Klebsiella pneumoniae</name>
    <dbReference type="NCBI Taxonomy" id="573"/>
    <lineage>
        <taxon>Bacteria</taxon>
        <taxon>Pseudomonadati</taxon>
        <taxon>Pseudomonadota</taxon>
        <taxon>Gammaproteobacteria</taxon>
        <taxon>Enterobacterales</taxon>
        <taxon>Enterobacteriaceae</taxon>
        <taxon>Klebsiella/Raoultella group</taxon>
        <taxon>Klebsiella</taxon>
        <taxon>Klebsiella pneumoniae complex</taxon>
    </lineage>
</organism>
<proteinExistence type="predicted"/>
<reference evidence="1 2" key="1">
    <citation type="submission" date="2018-06" db="EMBL/GenBank/DDBJ databases">
        <authorList>
            <consortium name="Pathogen Informatics"/>
            <person name="Doyle S."/>
        </authorList>
    </citation>
    <scope>NUCLEOTIDE SEQUENCE [LARGE SCALE GENOMIC DNA]</scope>
    <source>
        <strain evidence="1 2">NCTC9645</strain>
    </source>
</reference>
<name>A0A2X3CVS9_KLEPN</name>
<dbReference type="EMBL" id="UASO01000004">
    <property type="protein sequence ID" value="SQC20988.1"/>
    <property type="molecule type" value="Genomic_DNA"/>
</dbReference>
<protein>
    <submittedName>
        <fullName evidence="1">Uncharacterized protein</fullName>
    </submittedName>
</protein>
<sequence length="78" mass="8873">MMGNLSVSDKKVMSKLNCLARVGLKVVECHVNFRRPVIEVEAPLQDWVKGAVEITETRNGIKRTVKMTIWHGAHIIWC</sequence>
<accession>A0A2X3CVS9</accession>
<dbReference type="AlphaFoldDB" id="A0A2X3CVS9"/>
<gene>
    <name evidence="1" type="ORF">NCTC9645_01966</name>
</gene>
<dbReference type="Proteomes" id="UP000250675">
    <property type="component" value="Unassembled WGS sequence"/>
</dbReference>